<feature type="region of interest" description="Disordered" evidence="6">
    <location>
        <begin position="19"/>
        <end position="59"/>
    </location>
</feature>
<name>A0A8J5NHY8_FUSOX</name>
<accession>A0A8J5NHY8</accession>
<comment type="subcellular location">
    <subcellularLocation>
        <location evidence="1">Nucleus</location>
    </subcellularLocation>
</comment>
<organism evidence="7 8">
    <name type="scientific">Fusarium oxysporum f. sp. rapae</name>
    <dbReference type="NCBI Taxonomy" id="485398"/>
    <lineage>
        <taxon>Eukaryota</taxon>
        <taxon>Fungi</taxon>
        <taxon>Dikarya</taxon>
        <taxon>Ascomycota</taxon>
        <taxon>Pezizomycotina</taxon>
        <taxon>Sordariomycetes</taxon>
        <taxon>Hypocreomycetidae</taxon>
        <taxon>Hypocreales</taxon>
        <taxon>Nectriaceae</taxon>
        <taxon>Fusarium</taxon>
        <taxon>Fusarium oxysporum species complex</taxon>
    </lineage>
</organism>
<dbReference type="AlphaFoldDB" id="A0A8J5NHY8"/>
<evidence type="ECO:0000256" key="3">
    <source>
        <dbReference type="ARBA" id="ARBA00022771"/>
    </source>
</evidence>
<sequence>MPQQRLSFAQWSQRESSISSDLLEFSSQQSDDLDVSQKSKCLSSRPRTVSTTSSTKPRTSWVFSHMPDEEVETRYYNQRTGKEQWRCKHCDKTFASSGGTAAPAKHLMDPPPDGHGLPKGAPRTAKVTTIRTIIEQARVAAEENPRKRRRLNDQSGDSIEPDQLEALYVRFITACSLPFRLVECPEFRALLAYINNDIETWLPDTHDTVKTWIMRQYECQKERVKQRIQSAKSRIHISCDLWTSPNSLAILGVVAHYVTEDGQLEHHVLALKDIDSEHDGSHLAVAILKVVDEWGFASKLGYFVMDNAGNNDTMMRSLSLGQYNSLFLLTGGPNIPQASYADMTSNTIPKCTDSAAKAFLFVTDNEKLELDDPGVHNVTLKHIEAWREKGPLDKIHNFVVFIQRSVQRSQKFLTISHNRKLARDNDTRWSSWYNMLRVVLNLRDAIDGYYNK</sequence>
<dbReference type="EMBL" id="JAELUQ010000013">
    <property type="protein sequence ID" value="KAG7404440.1"/>
    <property type="molecule type" value="Genomic_DNA"/>
</dbReference>
<dbReference type="GO" id="GO:0008270">
    <property type="term" value="F:zinc ion binding"/>
    <property type="evidence" value="ECO:0007669"/>
    <property type="project" value="UniProtKB-KW"/>
</dbReference>
<keyword evidence="3" id="KW-0863">Zinc-finger</keyword>
<dbReference type="GO" id="GO:0005634">
    <property type="term" value="C:nucleus"/>
    <property type="evidence" value="ECO:0007669"/>
    <property type="project" value="UniProtKB-SubCell"/>
</dbReference>
<proteinExistence type="predicted"/>
<dbReference type="Proteomes" id="UP000694050">
    <property type="component" value="Unassembled WGS sequence"/>
</dbReference>
<protein>
    <submittedName>
        <fullName evidence="7">Zinc finger BED domain-containing protein RICESLEEPER 2</fullName>
    </submittedName>
</protein>
<evidence type="ECO:0000313" key="8">
    <source>
        <dbReference type="Proteomes" id="UP000694050"/>
    </source>
</evidence>
<evidence type="ECO:0000256" key="5">
    <source>
        <dbReference type="ARBA" id="ARBA00023242"/>
    </source>
</evidence>
<keyword evidence="4" id="KW-0862">Zinc</keyword>
<evidence type="ECO:0000313" key="7">
    <source>
        <dbReference type="EMBL" id="KAG7404440.1"/>
    </source>
</evidence>
<keyword evidence="5" id="KW-0539">Nucleus</keyword>
<evidence type="ECO:0000256" key="2">
    <source>
        <dbReference type="ARBA" id="ARBA00022723"/>
    </source>
</evidence>
<gene>
    <name evidence="7" type="ORF">Forpe1208_v016023</name>
</gene>
<evidence type="ECO:0000256" key="4">
    <source>
        <dbReference type="ARBA" id="ARBA00022833"/>
    </source>
</evidence>
<evidence type="ECO:0000256" key="6">
    <source>
        <dbReference type="SAM" id="MobiDB-lite"/>
    </source>
</evidence>
<reference evidence="7" key="1">
    <citation type="submission" date="2021-04" db="EMBL/GenBank/DDBJ databases">
        <title>First draft genome resource for Brassicaceae pathogens Fusarium oxysporum f. sp. raphani and Fusarium oxysporum f. sp. rapae.</title>
        <authorList>
            <person name="Asai S."/>
        </authorList>
    </citation>
    <scope>NUCLEOTIDE SEQUENCE</scope>
    <source>
        <strain evidence="7">Tf1208</strain>
    </source>
</reference>
<comment type="caution">
    <text evidence="7">The sequence shown here is derived from an EMBL/GenBank/DDBJ whole genome shotgun (WGS) entry which is preliminary data.</text>
</comment>
<keyword evidence="2" id="KW-0479">Metal-binding</keyword>
<dbReference type="PANTHER" id="PTHR46481">
    <property type="entry name" value="ZINC FINGER BED DOMAIN-CONTAINING PROTEIN 4"/>
    <property type="match status" value="1"/>
</dbReference>
<dbReference type="PANTHER" id="PTHR46481:SF10">
    <property type="entry name" value="ZINC FINGER BED DOMAIN-CONTAINING PROTEIN 39"/>
    <property type="match status" value="1"/>
</dbReference>
<evidence type="ECO:0000256" key="1">
    <source>
        <dbReference type="ARBA" id="ARBA00004123"/>
    </source>
</evidence>
<dbReference type="InterPro" id="IPR052035">
    <property type="entry name" value="ZnF_BED_domain_contain"/>
</dbReference>